<sequence length="264" mass="29380">MKFSKYLFAVPIAVALLTGCQGEEEKTDQTSGEAGVAQEETTEGKQSMDTTDDANRTLKGIETDDSAIADLIEEAQNIESYQAMVDLEALVDDESSQTLDADVKYKEGTPPSLHLKSEGEDRTISKDGETYYNNGDDWVDISESIEIEQLFHVTYKNAVIAFSDIKDEMKLTEEENQLIYTFEGESTEIFEVFESLFAAEFSAIDTSNPNNEVEVVIDKENSRIKSIQYEATGEDAEGRYELSGEVEFKSFNDIGAIQLPESVD</sequence>
<proteinExistence type="predicted"/>
<keyword evidence="3" id="KW-1185">Reference proteome</keyword>
<evidence type="ECO:0000313" key="2">
    <source>
        <dbReference type="EMBL" id="GAA3715952.1"/>
    </source>
</evidence>
<feature type="region of interest" description="Disordered" evidence="1">
    <location>
        <begin position="23"/>
        <end position="53"/>
    </location>
</feature>
<dbReference type="PROSITE" id="PS51257">
    <property type="entry name" value="PROKAR_LIPOPROTEIN"/>
    <property type="match status" value="1"/>
</dbReference>
<comment type="caution">
    <text evidence="2">The sequence shown here is derived from an EMBL/GenBank/DDBJ whole genome shotgun (WGS) entry which is preliminary data.</text>
</comment>
<evidence type="ECO:0000313" key="3">
    <source>
        <dbReference type="Proteomes" id="UP001500920"/>
    </source>
</evidence>
<protein>
    <recommendedName>
        <fullName evidence="4">Lipoprotein</fullName>
    </recommendedName>
</protein>
<dbReference type="Proteomes" id="UP001500920">
    <property type="component" value="Unassembled WGS sequence"/>
</dbReference>
<accession>A0ABP7E962</accession>
<gene>
    <name evidence="2" type="ORF">GCM10022378_02860</name>
</gene>
<name>A0ABP7E962_9STAP</name>
<evidence type="ECO:0008006" key="4">
    <source>
        <dbReference type="Google" id="ProtNLM"/>
    </source>
</evidence>
<evidence type="ECO:0000256" key="1">
    <source>
        <dbReference type="SAM" id="MobiDB-lite"/>
    </source>
</evidence>
<feature type="region of interest" description="Disordered" evidence="1">
    <location>
        <begin position="102"/>
        <end position="122"/>
    </location>
</feature>
<dbReference type="RefSeq" id="WP_344700841.1">
    <property type="nucleotide sequence ID" value="NZ_BAABCK010000011.1"/>
</dbReference>
<dbReference type="EMBL" id="BAABCK010000011">
    <property type="protein sequence ID" value="GAA3715952.1"/>
    <property type="molecule type" value="Genomic_DNA"/>
</dbReference>
<organism evidence="2 3">
    <name type="scientific">Salinicoccus jeotgali</name>
    <dbReference type="NCBI Taxonomy" id="381634"/>
    <lineage>
        <taxon>Bacteria</taxon>
        <taxon>Bacillati</taxon>
        <taxon>Bacillota</taxon>
        <taxon>Bacilli</taxon>
        <taxon>Bacillales</taxon>
        <taxon>Staphylococcaceae</taxon>
        <taxon>Salinicoccus</taxon>
    </lineage>
</organism>
<reference evidence="3" key="1">
    <citation type="journal article" date="2019" name="Int. J. Syst. Evol. Microbiol.">
        <title>The Global Catalogue of Microorganisms (GCM) 10K type strain sequencing project: providing services to taxonomists for standard genome sequencing and annotation.</title>
        <authorList>
            <consortium name="The Broad Institute Genomics Platform"/>
            <consortium name="The Broad Institute Genome Sequencing Center for Infectious Disease"/>
            <person name="Wu L."/>
            <person name="Ma J."/>
        </authorList>
    </citation>
    <scope>NUCLEOTIDE SEQUENCE [LARGE SCALE GENOMIC DNA]</scope>
    <source>
        <strain evidence="3">JCM 16981</strain>
    </source>
</reference>